<dbReference type="RefSeq" id="WP_219851345.1">
    <property type="nucleotide sequence ID" value="NZ_CP059491.1"/>
</dbReference>
<protein>
    <submittedName>
        <fullName evidence="1">Uncharacterized protein</fullName>
    </submittedName>
</protein>
<dbReference type="KEGG" id="gji:H1R19_10345"/>
<dbReference type="EMBL" id="CP059491">
    <property type="protein sequence ID" value="QMT03443.1"/>
    <property type="molecule type" value="Genomic_DNA"/>
</dbReference>
<proteinExistence type="predicted"/>
<gene>
    <name evidence="1" type="ORF">H1R19_10345</name>
</gene>
<dbReference type="PROSITE" id="PS51318">
    <property type="entry name" value="TAT"/>
    <property type="match status" value="1"/>
</dbReference>
<keyword evidence="2" id="KW-1185">Reference proteome</keyword>
<evidence type="ECO:0000313" key="2">
    <source>
        <dbReference type="Proteomes" id="UP000515663"/>
    </source>
</evidence>
<reference evidence="2" key="1">
    <citation type="submission" date="2020-07" db="EMBL/GenBank/DDBJ databases">
        <title>novel species isolated from the respiratory tract of Marmot.</title>
        <authorList>
            <person name="Zhang G."/>
        </authorList>
    </citation>
    <scope>NUCLEOTIDE SEQUENCE [LARGE SCALE GENOMIC DNA]</scope>
    <source>
        <strain evidence="2">686</strain>
    </source>
</reference>
<name>A0A7D7LU19_9ACTN</name>
<dbReference type="Proteomes" id="UP000515663">
    <property type="component" value="Chromosome"/>
</dbReference>
<sequence length="168" mass="16901">MSRVTQPPIDRRTVLRGGLVAGVAVAGAGVVGLAGCSTGPSEETLLAESLTPLVRSALADEATARGLAAVESGYAAALTVVADQRARHARAVREEITRLDQEVAASIDKTPATSAPPAPAPTLERLRADLGASGEQAHDIAITTAGYPAGLAGSIAAAVTSMREVQLA</sequence>
<organism evidence="1 2">
    <name type="scientific">Gordonia jinghuaiqii</name>
    <dbReference type="NCBI Taxonomy" id="2758710"/>
    <lineage>
        <taxon>Bacteria</taxon>
        <taxon>Bacillati</taxon>
        <taxon>Actinomycetota</taxon>
        <taxon>Actinomycetes</taxon>
        <taxon>Mycobacteriales</taxon>
        <taxon>Gordoniaceae</taxon>
        <taxon>Gordonia</taxon>
    </lineage>
</organism>
<dbReference type="InterPro" id="IPR006311">
    <property type="entry name" value="TAT_signal"/>
</dbReference>
<accession>A0A7D7LU19</accession>
<dbReference type="AlphaFoldDB" id="A0A7D7LU19"/>
<evidence type="ECO:0000313" key="1">
    <source>
        <dbReference type="EMBL" id="QMT03443.1"/>
    </source>
</evidence>